<proteinExistence type="predicted"/>
<evidence type="ECO:0000313" key="3">
    <source>
        <dbReference type="Proteomes" id="UP001224890"/>
    </source>
</evidence>
<evidence type="ECO:0000256" key="1">
    <source>
        <dbReference type="SAM" id="SignalP"/>
    </source>
</evidence>
<feature type="chain" id="PRO_5042590095" evidence="1">
    <location>
        <begin position="20"/>
        <end position="224"/>
    </location>
</feature>
<dbReference type="RefSeq" id="XP_060423740.1">
    <property type="nucleotide sequence ID" value="XM_060580119.1"/>
</dbReference>
<organism evidence="2 3">
    <name type="scientific">Colletotrichum godetiae</name>
    <dbReference type="NCBI Taxonomy" id="1209918"/>
    <lineage>
        <taxon>Eukaryota</taxon>
        <taxon>Fungi</taxon>
        <taxon>Dikarya</taxon>
        <taxon>Ascomycota</taxon>
        <taxon>Pezizomycotina</taxon>
        <taxon>Sordariomycetes</taxon>
        <taxon>Hypocreomycetidae</taxon>
        <taxon>Glomerellales</taxon>
        <taxon>Glomerellaceae</taxon>
        <taxon>Colletotrichum</taxon>
        <taxon>Colletotrichum acutatum species complex</taxon>
    </lineage>
</organism>
<feature type="signal peptide" evidence="1">
    <location>
        <begin position="1"/>
        <end position="19"/>
    </location>
</feature>
<name>A0AAJ0ACA0_9PEZI</name>
<dbReference type="Proteomes" id="UP001224890">
    <property type="component" value="Unassembled WGS sequence"/>
</dbReference>
<gene>
    <name evidence="2" type="ORF">BDP55DRAFT_733641</name>
</gene>
<comment type="caution">
    <text evidence="2">The sequence shown here is derived from an EMBL/GenBank/DDBJ whole genome shotgun (WGS) entry which is preliminary data.</text>
</comment>
<sequence length="224" mass="25510">MRWGIFKSIFKALLQSAWTIKMIWEGQAVIPSRGEMQADDTDDRLTNNNHVYDTAKYADIAANFVRCRGVWNNQLRWRRGRGVSCFANEKRVCMRLPTSYVDGFLYQHDLSIHNNSDINFEAVRIDSPENQLYDIGTKSATSWVEEFCKDTNKKRSDGKWFDAAVDGKLVKTKGIKVFETGSEDTVSSYKFTIHVVKPNNNADGSLWGAILMDAVQLWPPLSNG</sequence>
<dbReference type="EMBL" id="JAHMHR010000066">
    <property type="protein sequence ID" value="KAK1658976.1"/>
    <property type="molecule type" value="Genomic_DNA"/>
</dbReference>
<dbReference type="GeneID" id="85464645"/>
<dbReference type="AlphaFoldDB" id="A0AAJ0ACA0"/>
<evidence type="ECO:0000313" key="2">
    <source>
        <dbReference type="EMBL" id="KAK1658976.1"/>
    </source>
</evidence>
<accession>A0AAJ0ACA0</accession>
<protein>
    <submittedName>
        <fullName evidence="2">Uncharacterized protein</fullName>
    </submittedName>
</protein>
<keyword evidence="1" id="KW-0732">Signal</keyword>
<keyword evidence="3" id="KW-1185">Reference proteome</keyword>
<reference evidence="2" key="1">
    <citation type="submission" date="2021-06" db="EMBL/GenBank/DDBJ databases">
        <title>Comparative genomics, transcriptomics and evolutionary studies reveal genomic signatures of adaptation to plant cell wall in hemibiotrophic fungi.</title>
        <authorList>
            <consortium name="DOE Joint Genome Institute"/>
            <person name="Baroncelli R."/>
            <person name="Diaz J.F."/>
            <person name="Benocci T."/>
            <person name="Peng M."/>
            <person name="Battaglia E."/>
            <person name="Haridas S."/>
            <person name="Andreopoulos W."/>
            <person name="Labutti K."/>
            <person name="Pangilinan J."/>
            <person name="Floch G.L."/>
            <person name="Makela M.R."/>
            <person name="Henrissat B."/>
            <person name="Grigoriev I.V."/>
            <person name="Crouch J.A."/>
            <person name="De Vries R.P."/>
            <person name="Sukno S.A."/>
            <person name="Thon M.R."/>
        </authorList>
    </citation>
    <scope>NUCLEOTIDE SEQUENCE</scope>
    <source>
        <strain evidence="2">CBS 193.32</strain>
    </source>
</reference>